<dbReference type="InterPro" id="IPR036770">
    <property type="entry name" value="Ankyrin_rpt-contain_sf"/>
</dbReference>
<comment type="caution">
    <text evidence="4">The sequence shown here is derived from an EMBL/GenBank/DDBJ whole genome shotgun (WGS) entry which is preliminary data.</text>
</comment>
<reference evidence="4" key="1">
    <citation type="journal article" date="2023" name="Mol. Phylogenet. Evol.">
        <title>Genome-scale phylogeny and comparative genomics of the fungal order Sordariales.</title>
        <authorList>
            <person name="Hensen N."/>
            <person name="Bonometti L."/>
            <person name="Westerberg I."/>
            <person name="Brannstrom I.O."/>
            <person name="Guillou S."/>
            <person name="Cros-Aarteil S."/>
            <person name="Calhoun S."/>
            <person name="Haridas S."/>
            <person name="Kuo A."/>
            <person name="Mondo S."/>
            <person name="Pangilinan J."/>
            <person name="Riley R."/>
            <person name="LaButti K."/>
            <person name="Andreopoulos B."/>
            <person name="Lipzen A."/>
            <person name="Chen C."/>
            <person name="Yan M."/>
            <person name="Daum C."/>
            <person name="Ng V."/>
            <person name="Clum A."/>
            <person name="Steindorff A."/>
            <person name="Ohm R.A."/>
            <person name="Martin F."/>
            <person name="Silar P."/>
            <person name="Natvig D.O."/>
            <person name="Lalanne C."/>
            <person name="Gautier V."/>
            <person name="Ament-Velasquez S.L."/>
            <person name="Kruys A."/>
            <person name="Hutchinson M.I."/>
            <person name="Powell A.J."/>
            <person name="Barry K."/>
            <person name="Miller A.N."/>
            <person name="Grigoriev I.V."/>
            <person name="Debuchy R."/>
            <person name="Gladieux P."/>
            <person name="Hiltunen Thoren M."/>
            <person name="Johannesson H."/>
        </authorList>
    </citation>
    <scope>NUCLEOTIDE SEQUENCE</scope>
    <source>
        <strain evidence="4">CBS 892.96</strain>
    </source>
</reference>
<feature type="repeat" description="ANK" evidence="3">
    <location>
        <begin position="607"/>
        <end position="639"/>
    </location>
</feature>
<evidence type="ECO:0000313" key="4">
    <source>
        <dbReference type="EMBL" id="KAK4178478.1"/>
    </source>
</evidence>
<keyword evidence="5" id="KW-1185">Reference proteome</keyword>
<evidence type="ECO:0000256" key="1">
    <source>
        <dbReference type="ARBA" id="ARBA00022737"/>
    </source>
</evidence>
<evidence type="ECO:0000256" key="3">
    <source>
        <dbReference type="PROSITE-ProRule" id="PRU00023"/>
    </source>
</evidence>
<evidence type="ECO:0000256" key="2">
    <source>
        <dbReference type="ARBA" id="ARBA00023043"/>
    </source>
</evidence>
<dbReference type="PANTHER" id="PTHR24198">
    <property type="entry name" value="ANKYRIN REPEAT AND PROTEIN KINASE DOMAIN-CONTAINING PROTEIN"/>
    <property type="match status" value="1"/>
</dbReference>
<sequence length="808" mass="87875">MPNCDLLHGLAALDECLLSRHHGQPPACGLAGVVNPTTFDTSSLLSTSSSTCDTVPSPLLTLAIPAPVLLFYSVAVESCVITVASLTASTYSAISDLRSFCKGLPGRIHAMGNEVADLEVVLSQVAALLKERSNLLGSQQTIGAIPHLLINSGIWLKEQGRLQTLQEDIRTVKSIQEISSLTTRSSIQSTQEHLAMSKAFMATMAGIDERVARAEALIRAQTEQLHERQFSQIGSLYNAPSRTRKRQSVSQYETGPAIIRSETSISVRVRPCVATCHAGCRCCCHTQQCSATPAALNNLLGRVFVGYSGLPVPNQQCDNEECRGARAKQISMEYWLPMSLWSTIVRLQIGTSLNGGPSLHIETFRKVSDSSQAVDFAQKGDMRGLQYLFRNGLASPRDVSTDRGYILLRWALCAKQYEMVKFLVHAGVDADYRPISRFDNSPRIKACYFLLEGGLSETATDALRTVAQGSPFLDDFIDASKFTGIHKIVLGLSLQSLEEELVRNPGDMNVQDSMRHPVGTVATLLRYGADANIMDIQISGPLSNAAAQGHTTRVELLLEAGADPDPVPPKGVQKGSPLSVAARNSKDATLLKRLLNFGADVNSRTVAGKTPLFHATRNDNASFAMLLLEYGANLNATTITGETPLTTAITYNSHNVFRLFLDRRSEYSVCPRLKGPNLVKIVALYGDVETMDILANASHFQSKHDKEYALGDFKSLLCQREDVTEKLMLALDELLGAINAAPDMRRGEEDLLESGFLSCLGSRSNKFEDGFARKDAKVKLDFECDTDSVGSVQDAIEKLELIAAKEAA</sequence>
<feature type="repeat" description="ANK" evidence="3">
    <location>
        <begin position="573"/>
        <end position="606"/>
    </location>
</feature>
<dbReference type="Proteomes" id="UP001302321">
    <property type="component" value="Unassembled WGS sequence"/>
</dbReference>
<keyword evidence="2 3" id="KW-0040">ANK repeat</keyword>
<dbReference type="AlphaFoldDB" id="A0AAN7A8Y4"/>
<dbReference type="Gene3D" id="1.25.40.20">
    <property type="entry name" value="Ankyrin repeat-containing domain"/>
    <property type="match status" value="1"/>
</dbReference>
<name>A0AAN7A8Y4_9PEZI</name>
<proteinExistence type="predicted"/>
<dbReference type="PROSITE" id="PS50088">
    <property type="entry name" value="ANK_REPEAT"/>
    <property type="match status" value="2"/>
</dbReference>
<reference evidence="4" key="2">
    <citation type="submission" date="2023-05" db="EMBL/GenBank/DDBJ databases">
        <authorList>
            <consortium name="Lawrence Berkeley National Laboratory"/>
            <person name="Steindorff A."/>
            <person name="Hensen N."/>
            <person name="Bonometti L."/>
            <person name="Westerberg I."/>
            <person name="Brannstrom I.O."/>
            <person name="Guillou S."/>
            <person name="Cros-Aarteil S."/>
            <person name="Calhoun S."/>
            <person name="Haridas S."/>
            <person name="Kuo A."/>
            <person name="Mondo S."/>
            <person name="Pangilinan J."/>
            <person name="Riley R."/>
            <person name="Labutti K."/>
            <person name="Andreopoulos B."/>
            <person name="Lipzen A."/>
            <person name="Chen C."/>
            <person name="Yanf M."/>
            <person name="Daum C."/>
            <person name="Ng V."/>
            <person name="Clum A."/>
            <person name="Ohm R."/>
            <person name="Martin F."/>
            <person name="Silar P."/>
            <person name="Natvig D."/>
            <person name="Lalanne C."/>
            <person name="Gautier V."/>
            <person name="Ament-Velasquez S.L."/>
            <person name="Kruys A."/>
            <person name="Hutchinson M.I."/>
            <person name="Powell A.J."/>
            <person name="Barry K."/>
            <person name="Miller A.N."/>
            <person name="Grigoriev I.V."/>
            <person name="Debuchy R."/>
            <person name="Gladieux P."/>
            <person name="Thoren M.H."/>
            <person name="Johannesson H."/>
        </authorList>
    </citation>
    <scope>NUCLEOTIDE SEQUENCE</scope>
    <source>
        <strain evidence="4">CBS 892.96</strain>
    </source>
</reference>
<dbReference type="PROSITE" id="PS50297">
    <property type="entry name" value="ANK_REP_REGION"/>
    <property type="match status" value="2"/>
</dbReference>
<dbReference type="InterPro" id="IPR002110">
    <property type="entry name" value="Ankyrin_rpt"/>
</dbReference>
<gene>
    <name evidence="4" type="ORF">QBC36DRAFT_385880</name>
</gene>
<evidence type="ECO:0000313" key="5">
    <source>
        <dbReference type="Proteomes" id="UP001302321"/>
    </source>
</evidence>
<protein>
    <submittedName>
        <fullName evidence="4">Uncharacterized protein</fullName>
    </submittedName>
</protein>
<keyword evidence="1" id="KW-0677">Repeat</keyword>
<dbReference type="SUPFAM" id="SSF48403">
    <property type="entry name" value="Ankyrin repeat"/>
    <property type="match status" value="1"/>
</dbReference>
<dbReference type="EMBL" id="MU866137">
    <property type="protein sequence ID" value="KAK4178478.1"/>
    <property type="molecule type" value="Genomic_DNA"/>
</dbReference>
<accession>A0AAN7A8Y4</accession>
<organism evidence="4 5">
    <name type="scientific">Triangularia setosa</name>
    <dbReference type="NCBI Taxonomy" id="2587417"/>
    <lineage>
        <taxon>Eukaryota</taxon>
        <taxon>Fungi</taxon>
        <taxon>Dikarya</taxon>
        <taxon>Ascomycota</taxon>
        <taxon>Pezizomycotina</taxon>
        <taxon>Sordariomycetes</taxon>
        <taxon>Sordariomycetidae</taxon>
        <taxon>Sordariales</taxon>
        <taxon>Podosporaceae</taxon>
        <taxon>Triangularia</taxon>
    </lineage>
</organism>
<dbReference type="SMART" id="SM00248">
    <property type="entry name" value="ANK"/>
    <property type="match status" value="5"/>
</dbReference>
<dbReference type="Pfam" id="PF12796">
    <property type="entry name" value="Ank_2"/>
    <property type="match status" value="1"/>
</dbReference>
<dbReference type="PANTHER" id="PTHR24198:SF165">
    <property type="entry name" value="ANKYRIN REPEAT-CONTAINING PROTEIN-RELATED"/>
    <property type="match status" value="1"/>
</dbReference>